<dbReference type="GO" id="GO:1904047">
    <property type="term" value="F:S-adenosyl-L-methionine binding"/>
    <property type="evidence" value="ECO:0007669"/>
    <property type="project" value="TreeGrafter"/>
</dbReference>
<proteinExistence type="predicted"/>
<dbReference type="GO" id="GO:0009307">
    <property type="term" value="P:DNA restriction-modification system"/>
    <property type="evidence" value="ECO:0007669"/>
    <property type="project" value="InterPro"/>
</dbReference>
<dbReference type="GO" id="GO:0009007">
    <property type="term" value="F:site-specific DNA-methyltransferase (adenine-specific) activity"/>
    <property type="evidence" value="ECO:0007669"/>
    <property type="project" value="UniProtKB-EC"/>
</dbReference>
<dbReference type="PANTHER" id="PTHR30481">
    <property type="entry name" value="DNA ADENINE METHYLASE"/>
    <property type="match status" value="1"/>
</dbReference>
<organism evidence="5 6">
    <name type="scientific">Candidatus Hydrogenisulfobacillus filiaventi</name>
    <dbReference type="NCBI Taxonomy" id="2707344"/>
    <lineage>
        <taxon>Bacteria</taxon>
        <taxon>Bacillati</taxon>
        <taxon>Bacillota</taxon>
        <taxon>Clostridia</taxon>
        <taxon>Eubacteriales</taxon>
        <taxon>Clostridiales Family XVII. Incertae Sedis</taxon>
        <taxon>Candidatus Hydrogenisulfobacillus</taxon>
    </lineage>
</organism>
<dbReference type="PRINTS" id="PR00505">
    <property type="entry name" value="D12N6MTFRASE"/>
</dbReference>
<dbReference type="EMBL" id="LR778114">
    <property type="protein sequence ID" value="CAB1129503.1"/>
    <property type="molecule type" value="Genomic_DNA"/>
</dbReference>
<dbReference type="PIRSF" id="PIRSF000398">
    <property type="entry name" value="M_m6A_EcoRV"/>
    <property type="match status" value="1"/>
</dbReference>
<evidence type="ECO:0000256" key="1">
    <source>
        <dbReference type="ARBA" id="ARBA00022603"/>
    </source>
</evidence>
<feature type="binding site" evidence="4">
    <location>
        <position position="14"/>
    </location>
    <ligand>
        <name>S-adenosyl-L-methionine</name>
        <dbReference type="ChEBI" id="CHEBI:59789"/>
    </ligand>
</feature>
<keyword evidence="3" id="KW-0949">S-adenosyl-L-methionine</keyword>
<sequence>MGSMVAPLKWYGGKASMAPIVVRMLPPHRTYVEVFGGSAAVLFSKPPSTSDLEVYNDIDDGLVGFFRVLRNEDLFPRFARRCAPQPYNRAEFEAWKGEGWRDPDPVEAAARWWFMVRAGFLALVDPSHQGWSYVKFATSANPAATWLRAVDLLPEWHARMRRVVVDRLDWRVCLDRYDGPDTLFYLDPPYPASTRTAPQAYRHEMAEADHAELVDRLRHLRGMAIVSGYAHPLYDALERDGWSGRRFARYLWAAAGRGDGRREERIWLSPRCAKPLSQTYTNLPLRRIWVRDCHVPHLISWQPAA</sequence>
<feature type="binding site" evidence="4">
    <location>
        <position position="57"/>
    </location>
    <ligand>
        <name>S-adenosyl-L-methionine</name>
        <dbReference type="ChEBI" id="CHEBI:59789"/>
    </ligand>
</feature>
<dbReference type="REBASE" id="390233">
    <property type="entry name" value="M.FbaR501ORF2006P"/>
</dbReference>
<gene>
    <name evidence="5" type="ORF">R50_2006</name>
</gene>
<dbReference type="InterPro" id="IPR012263">
    <property type="entry name" value="M_m6A_EcoRV"/>
</dbReference>
<dbReference type="Pfam" id="PF02086">
    <property type="entry name" value="MethyltransfD12"/>
    <property type="match status" value="1"/>
</dbReference>
<dbReference type="InterPro" id="IPR012327">
    <property type="entry name" value="MeTrfase_D12"/>
</dbReference>
<evidence type="ECO:0000313" key="6">
    <source>
        <dbReference type="Proteomes" id="UP000503399"/>
    </source>
</evidence>
<evidence type="ECO:0000256" key="2">
    <source>
        <dbReference type="ARBA" id="ARBA00022679"/>
    </source>
</evidence>
<dbReference type="AlphaFoldDB" id="A0A6F8ZJ73"/>
<feature type="binding site" evidence="4">
    <location>
        <position position="10"/>
    </location>
    <ligand>
        <name>S-adenosyl-L-methionine</name>
        <dbReference type="ChEBI" id="CHEBI:59789"/>
    </ligand>
</feature>
<dbReference type="GO" id="GO:0032259">
    <property type="term" value="P:methylation"/>
    <property type="evidence" value="ECO:0007669"/>
    <property type="project" value="UniProtKB-KW"/>
</dbReference>
<evidence type="ECO:0000256" key="3">
    <source>
        <dbReference type="ARBA" id="ARBA00022691"/>
    </source>
</evidence>
<keyword evidence="2" id="KW-0808">Transferase</keyword>
<evidence type="ECO:0000256" key="4">
    <source>
        <dbReference type="PIRSR" id="PIRSR000398-1"/>
    </source>
</evidence>
<dbReference type="SUPFAM" id="SSF53335">
    <property type="entry name" value="S-adenosyl-L-methionine-dependent methyltransferases"/>
    <property type="match status" value="1"/>
</dbReference>
<reference evidence="5 6" key="1">
    <citation type="submission" date="2020-02" db="EMBL/GenBank/DDBJ databases">
        <authorList>
            <person name="Hogendoorn C."/>
        </authorList>
    </citation>
    <scope>NUCLEOTIDE SEQUENCE [LARGE SCALE GENOMIC DNA]</scope>
    <source>
        <strain evidence="5">R501</strain>
    </source>
</reference>
<dbReference type="PANTHER" id="PTHR30481:SF4">
    <property type="entry name" value="SITE-SPECIFIC DNA-METHYLTRANSFERASE (ADENINE-SPECIFIC)"/>
    <property type="match status" value="1"/>
</dbReference>
<dbReference type="GO" id="GO:0043565">
    <property type="term" value="F:sequence-specific DNA binding"/>
    <property type="evidence" value="ECO:0007669"/>
    <property type="project" value="TreeGrafter"/>
</dbReference>
<dbReference type="Proteomes" id="UP000503399">
    <property type="component" value="Chromosome"/>
</dbReference>
<feature type="binding site" evidence="4">
    <location>
        <position position="187"/>
    </location>
    <ligand>
        <name>S-adenosyl-L-methionine</name>
        <dbReference type="ChEBI" id="CHEBI:59789"/>
    </ligand>
</feature>
<dbReference type="Gene3D" id="3.40.50.150">
    <property type="entry name" value="Vaccinia Virus protein VP39"/>
    <property type="match status" value="2"/>
</dbReference>
<keyword evidence="6" id="KW-1185">Reference proteome</keyword>
<evidence type="ECO:0000313" key="5">
    <source>
        <dbReference type="EMBL" id="CAB1129503.1"/>
    </source>
</evidence>
<keyword evidence="1" id="KW-0489">Methyltransferase</keyword>
<name>A0A6F8ZJ73_9FIRM</name>
<accession>A0A6F8ZJ73</accession>
<dbReference type="InterPro" id="IPR029063">
    <property type="entry name" value="SAM-dependent_MTases_sf"/>
</dbReference>
<dbReference type="GO" id="GO:0006298">
    <property type="term" value="P:mismatch repair"/>
    <property type="evidence" value="ECO:0007669"/>
    <property type="project" value="TreeGrafter"/>
</dbReference>
<protein>
    <submittedName>
        <fullName evidence="5">Uncharacterized protein</fullName>
    </submittedName>
</protein>
<dbReference type="KEGG" id="hfv:R50_2006"/>